<dbReference type="EMBL" id="AY900001">
    <property type="protein sequence ID" value="AAX86029.1"/>
    <property type="molecule type" value="Genomic_RNA"/>
</dbReference>
<name>Q49HN8_9MONO</name>
<evidence type="ECO:0000256" key="1">
    <source>
        <dbReference type="SAM" id="MobiDB-lite"/>
    </source>
</evidence>
<dbReference type="Proteomes" id="UP000148232">
    <property type="component" value="Segment"/>
</dbReference>
<proteinExistence type="predicted"/>
<accession>Q49HN8</accession>
<dbReference type="GeneID" id="3707961"/>
<reference evidence="2 3" key="1">
    <citation type="journal article" date="2005" name="J. Virol.">
        <title>The complete genome sequence of J virus reveals a unique genome structure in the family Paramyxoviridae.</title>
        <authorList>
            <person name="Jack P.J."/>
            <person name="Boyle D.B."/>
            <person name="Eaton B.T."/>
            <person name="Wang L.F."/>
        </authorList>
    </citation>
    <scope>NUCLEOTIDE SEQUENCE [LARGE SCALE GENOMIC DNA]</scope>
</reference>
<dbReference type="Pfam" id="PF16821">
    <property type="entry name" value="C_Hendra"/>
    <property type="match status" value="1"/>
</dbReference>
<dbReference type="OrthoDB" id="10377at10239"/>
<organism evidence="2 3">
    <name type="scientific">J virus</name>
    <dbReference type="NCBI Taxonomy" id="322067"/>
    <lineage>
        <taxon>Viruses</taxon>
        <taxon>Riboviria</taxon>
        <taxon>Orthornavirae</taxon>
        <taxon>Negarnaviricota</taxon>
        <taxon>Haploviricotina</taxon>
        <taxon>Monjiviricetes</taxon>
        <taxon>Mononegavirales</taxon>
        <taxon>Paramyxoviridae</taxon>
        <taxon>Orthoparamyxovirinae</taxon>
        <taxon>Jeilongvirus</taxon>
        <taxon>Jeilongvirus queenslandense</taxon>
    </lineage>
</organism>
<dbReference type="InterPro" id="IPR031812">
    <property type="entry name" value="C_Hendra"/>
</dbReference>
<evidence type="ECO:0000313" key="2">
    <source>
        <dbReference type="EMBL" id="AAX86029.1"/>
    </source>
</evidence>
<gene>
    <name evidence="2" type="primary">P/V/C</name>
</gene>
<evidence type="ECO:0000313" key="3">
    <source>
        <dbReference type="Proteomes" id="UP000148232"/>
    </source>
</evidence>
<sequence>MESKLPNFFRRIRRTFRRRTGEVQLDYQPPKKESQPGKPLQRLPMESRSSWVEETEKIREENKLKAKTILVAMDMVEKRYPPAQILQLYSCRDLITKYGMVRMLLLIVAEKGEIPGINMGGLIQARLLTQEEVTNLMEAVPIVRLMLETLGK</sequence>
<protein>
    <submittedName>
        <fullName evidence="2">C protein</fullName>
    </submittedName>
</protein>
<dbReference type="RefSeq" id="YP_338079.1">
    <property type="nucleotide sequence ID" value="NC_007454.1"/>
</dbReference>
<keyword evidence="3" id="KW-1185">Reference proteome</keyword>
<feature type="region of interest" description="Disordered" evidence="1">
    <location>
        <begin position="27"/>
        <end position="51"/>
    </location>
</feature>